<keyword evidence="2" id="KW-1185">Reference proteome</keyword>
<organism evidence="1 2">
    <name type="scientific">Streptomyces antnestii</name>
    <dbReference type="NCBI Taxonomy" id="2494256"/>
    <lineage>
        <taxon>Bacteria</taxon>
        <taxon>Bacillati</taxon>
        <taxon>Actinomycetota</taxon>
        <taxon>Actinomycetes</taxon>
        <taxon>Kitasatosporales</taxon>
        <taxon>Streptomycetaceae</taxon>
        <taxon>Streptomyces</taxon>
    </lineage>
</organism>
<dbReference type="RefSeq" id="WP_127831641.1">
    <property type="nucleotide sequence ID" value="NZ_RZYA01000019.1"/>
</dbReference>
<dbReference type="SUPFAM" id="SSF52540">
    <property type="entry name" value="P-loop containing nucleoside triphosphate hydrolases"/>
    <property type="match status" value="1"/>
</dbReference>
<dbReference type="OrthoDB" id="7889077at2"/>
<accession>A0A3S2YTK9</accession>
<sequence>MHTPSPRDPRALLVNGTVGAGKTTVAGAVGDLLAEAGIPHAVLDLDWLRQSWPAPPGDRFHFGMLLRNLRSIAGNYLDAGATRLVLAGVIEQPAERKQLADAVGVDLTVCRLWAELPVIHRRLARRHESEPGALRWHLDRSAELDGILSRSAVEDFTVDTTTRSVSDVAASVIRAADWQ</sequence>
<proteinExistence type="predicted"/>
<dbReference type="InterPro" id="IPR027417">
    <property type="entry name" value="P-loop_NTPase"/>
</dbReference>
<protein>
    <recommendedName>
        <fullName evidence="3">Adenylyl-sulfate kinase</fullName>
    </recommendedName>
</protein>
<name>A0A3S2YTK9_9ACTN</name>
<evidence type="ECO:0008006" key="3">
    <source>
        <dbReference type="Google" id="ProtNLM"/>
    </source>
</evidence>
<dbReference type="EMBL" id="RZYA01000019">
    <property type="protein sequence ID" value="RVU18891.1"/>
    <property type="molecule type" value="Genomic_DNA"/>
</dbReference>
<gene>
    <name evidence="1" type="ORF">EOT10_30755</name>
</gene>
<evidence type="ECO:0000313" key="1">
    <source>
        <dbReference type="EMBL" id="RVU18891.1"/>
    </source>
</evidence>
<dbReference type="Gene3D" id="3.40.50.300">
    <property type="entry name" value="P-loop containing nucleotide triphosphate hydrolases"/>
    <property type="match status" value="1"/>
</dbReference>
<comment type="caution">
    <text evidence="1">The sequence shown here is derived from an EMBL/GenBank/DDBJ whole genome shotgun (WGS) entry which is preliminary data.</text>
</comment>
<evidence type="ECO:0000313" key="2">
    <source>
        <dbReference type="Proteomes" id="UP000283128"/>
    </source>
</evidence>
<reference evidence="1 2" key="1">
    <citation type="submission" date="2019-01" db="EMBL/GenBank/DDBJ databases">
        <title>Genome sequences of Streptomyces and Rhizobium isolates collected from root and soil.</title>
        <authorList>
            <person name="Chhettri S."/>
            <person name="Sevigny J.L."/>
            <person name="Sen A."/>
            <person name="Ennis N."/>
            <person name="Tisa L."/>
        </authorList>
    </citation>
    <scope>NUCLEOTIDE SEQUENCE [LARGE SCALE GENOMIC DNA]</scope>
    <source>
        <strain evidence="1 2">San01</strain>
    </source>
</reference>
<dbReference type="AlphaFoldDB" id="A0A3S2YTK9"/>
<dbReference type="Proteomes" id="UP000283128">
    <property type="component" value="Unassembled WGS sequence"/>
</dbReference>